<evidence type="ECO:0000313" key="7">
    <source>
        <dbReference type="Proteomes" id="UP001501079"/>
    </source>
</evidence>
<dbReference type="PANTHER" id="PTHR30055">
    <property type="entry name" value="HTH-TYPE TRANSCRIPTIONAL REGULATOR RUTR"/>
    <property type="match status" value="1"/>
</dbReference>
<evidence type="ECO:0000256" key="3">
    <source>
        <dbReference type="ARBA" id="ARBA00023163"/>
    </source>
</evidence>
<feature type="domain" description="HTH tetR-type" evidence="5">
    <location>
        <begin position="13"/>
        <end position="73"/>
    </location>
</feature>
<dbReference type="RefSeq" id="WP_344756544.1">
    <property type="nucleotide sequence ID" value="NZ_BAABBW010000005.1"/>
</dbReference>
<dbReference type="Pfam" id="PF21943">
    <property type="entry name" value="TetR_C_46"/>
    <property type="match status" value="1"/>
</dbReference>
<accession>A0ABP8A8Z3</accession>
<dbReference type="Pfam" id="PF00440">
    <property type="entry name" value="TetR_N"/>
    <property type="match status" value="1"/>
</dbReference>
<keyword evidence="2 4" id="KW-0238">DNA-binding</keyword>
<protein>
    <recommendedName>
        <fullName evidence="5">HTH tetR-type domain-containing protein</fullName>
    </recommendedName>
</protein>
<name>A0ABP8A8Z3_9MICO</name>
<dbReference type="InterPro" id="IPR001647">
    <property type="entry name" value="HTH_TetR"/>
</dbReference>
<sequence length="204" mass="22582">MPGSERRTRLTPEERRKQLIAFGVNALADRPLEEVTIEFLAAEAGVSRGLVFYYFNSKTGLHHELVRAARDSLMRATEPKPELAPSERLHDTLERFVTFAREHSQTFFSLVRGAASGDETVRTIVDEVRSAQAERLTQMFSELGVVPSLRLHIALRSWVSLAEQALIDGAVNAGLEHEELVAFLERSCLAVVELATPAAASDTP</sequence>
<evidence type="ECO:0000259" key="5">
    <source>
        <dbReference type="PROSITE" id="PS50977"/>
    </source>
</evidence>
<dbReference type="Proteomes" id="UP001501079">
    <property type="component" value="Unassembled WGS sequence"/>
</dbReference>
<keyword evidence="7" id="KW-1185">Reference proteome</keyword>
<dbReference type="PROSITE" id="PS50977">
    <property type="entry name" value="HTH_TETR_2"/>
    <property type="match status" value="1"/>
</dbReference>
<dbReference type="PANTHER" id="PTHR30055:SF174">
    <property type="entry name" value="TRANSCRIPTIONAL REGULATORY PROTEIN (PROBABLY TETR-FAMILY)-RELATED"/>
    <property type="match status" value="1"/>
</dbReference>
<evidence type="ECO:0000256" key="4">
    <source>
        <dbReference type="PROSITE-ProRule" id="PRU00335"/>
    </source>
</evidence>
<dbReference type="InterPro" id="IPR050109">
    <property type="entry name" value="HTH-type_TetR-like_transc_reg"/>
</dbReference>
<organism evidence="6 7">
    <name type="scientific">Gryllotalpicola koreensis</name>
    <dbReference type="NCBI Taxonomy" id="993086"/>
    <lineage>
        <taxon>Bacteria</taxon>
        <taxon>Bacillati</taxon>
        <taxon>Actinomycetota</taxon>
        <taxon>Actinomycetes</taxon>
        <taxon>Micrococcales</taxon>
        <taxon>Microbacteriaceae</taxon>
        <taxon>Gryllotalpicola</taxon>
    </lineage>
</organism>
<keyword evidence="3" id="KW-0804">Transcription</keyword>
<dbReference type="EMBL" id="BAABBW010000005">
    <property type="protein sequence ID" value="GAA4180089.1"/>
    <property type="molecule type" value="Genomic_DNA"/>
</dbReference>
<dbReference type="SUPFAM" id="SSF46689">
    <property type="entry name" value="Homeodomain-like"/>
    <property type="match status" value="1"/>
</dbReference>
<gene>
    <name evidence="6" type="ORF">GCM10022287_33460</name>
</gene>
<comment type="caution">
    <text evidence="6">The sequence shown here is derived from an EMBL/GenBank/DDBJ whole genome shotgun (WGS) entry which is preliminary data.</text>
</comment>
<reference evidence="7" key="1">
    <citation type="journal article" date="2019" name="Int. J. Syst. Evol. Microbiol.">
        <title>The Global Catalogue of Microorganisms (GCM) 10K type strain sequencing project: providing services to taxonomists for standard genome sequencing and annotation.</title>
        <authorList>
            <consortium name="The Broad Institute Genomics Platform"/>
            <consortium name="The Broad Institute Genome Sequencing Center for Infectious Disease"/>
            <person name="Wu L."/>
            <person name="Ma J."/>
        </authorList>
    </citation>
    <scope>NUCLEOTIDE SEQUENCE [LARGE SCALE GENOMIC DNA]</scope>
    <source>
        <strain evidence="7">JCM 17591</strain>
    </source>
</reference>
<dbReference type="InterPro" id="IPR009057">
    <property type="entry name" value="Homeodomain-like_sf"/>
</dbReference>
<evidence type="ECO:0000256" key="2">
    <source>
        <dbReference type="ARBA" id="ARBA00023125"/>
    </source>
</evidence>
<proteinExistence type="predicted"/>
<dbReference type="Gene3D" id="1.10.357.10">
    <property type="entry name" value="Tetracycline Repressor, domain 2"/>
    <property type="match status" value="1"/>
</dbReference>
<evidence type="ECO:0000313" key="6">
    <source>
        <dbReference type="EMBL" id="GAA4180089.1"/>
    </source>
</evidence>
<feature type="DNA-binding region" description="H-T-H motif" evidence="4">
    <location>
        <begin position="36"/>
        <end position="55"/>
    </location>
</feature>
<keyword evidence="1" id="KW-0805">Transcription regulation</keyword>
<dbReference type="InterPro" id="IPR054129">
    <property type="entry name" value="DesT_TetR_C"/>
</dbReference>
<evidence type="ECO:0000256" key="1">
    <source>
        <dbReference type="ARBA" id="ARBA00023015"/>
    </source>
</evidence>